<dbReference type="Pfam" id="PF14055">
    <property type="entry name" value="NVEALA"/>
    <property type="match status" value="1"/>
</dbReference>
<dbReference type="RefSeq" id="WP_048693324.1">
    <property type="nucleotide sequence ID" value="NZ_CAXTGU010000012.1"/>
</dbReference>
<accession>A0A7J5JFQ6</accession>
<evidence type="ECO:0000313" key="2">
    <source>
        <dbReference type="Proteomes" id="UP000460317"/>
    </source>
</evidence>
<comment type="caution">
    <text evidence="1">The sequence shown here is derived from an EMBL/GenBank/DDBJ whole genome shotgun (WGS) entry which is preliminary data.</text>
</comment>
<name>A0A7J5JFQ6_BACT4</name>
<dbReference type="AlphaFoldDB" id="A0A7J5JFQ6"/>
<protein>
    <submittedName>
        <fullName evidence="1">Uncharacterized protein</fullName>
    </submittedName>
</protein>
<evidence type="ECO:0000313" key="1">
    <source>
        <dbReference type="EMBL" id="KAB4449273.1"/>
    </source>
</evidence>
<organism evidence="1 2">
    <name type="scientific">Bacteroides thetaiotaomicron</name>
    <dbReference type="NCBI Taxonomy" id="818"/>
    <lineage>
        <taxon>Bacteria</taxon>
        <taxon>Pseudomonadati</taxon>
        <taxon>Bacteroidota</taxon>
        <taxon>Bacteroidia</taxon>
        <taxon>Bacteroidales</taxon>
        <taxon>Bacteroidaceae</taxon>
        <taxon>Bacteroides</taxon>
    </lineage>
</organism>
<gene>
    <name evidence="1" type="ORF">GAN93_19730</name>
</gene>
<dbReference type="Proteomes" id="UP000460317">
    <property type="component" value="Unassembled WGS sequence"/>
</dbReference>
<dbReference type="EMBL" id="WCSB01000022">
    <property type="protein sequence ID" value="KAB4449273.1"/>
    <property type="molecule type" value="Genomic_DNA"/>
</dbReference>
<reference evidence="1 2" key="1">
    <citation type="journal article" date="2019" name="Nat. Med.">
        <title>A library of human gut bacterial isolates paired with longitudinal multiomics data enables mechanistic microbiome research.</title>
        <authorList>
            <person name="Poyet M."/>
            <person name="Groussin M."/>
            <person name="Gibbons S.M."/>
            <person name="Avila-Pacheco J."/>
            <person name="Jiang X."/>
            <person name="Kearney S.M."/>
            <person name="Perrotta A.R."/>
            <person name="Berdy B."/>
            <person name="Zhao S."/>
            <person name="Lieberman T.D."/>
            <person name="Swanson P.K."/>
            <person name="Smith M."/>
            <person name="Roesemann S."/>
            <person name="Alexander J.E."/>
            <person name="Rich S.A."/>
            <person name="Livny J."/>
            <person name="Vlamakis H."/>
            <person name="Clish C."/>
            <person name="Bullock K."/>
            <person name="Deik A."/>
            <person name="Scott J."/>
            <person name="Pierce K.A."/>
            <person name="Xavier R.J."/>
            <person name="Alm E.J."/>
        </authorList>
    </citation>
    <scope>NUCLEOTIDE SEQUENCE [LARGE SCALE GENOMIC DNA]</scope>
    <source>
        <strain evidence="1 2">BIOML-A165</strain>
    </source>
</reference>
<proteinExistence type="predicted"/>
<dbReference type="InterPro" id="IPR025905">
    <property type="entry name" value="NVEALA"/>
</dbReference>
<sequence>MKKKIMSIISLVAIVMAIGYNIYSSQKRYVVLSDLVLANVEALAQDENPPKLYSAVKGTLSSNGSLKRINDDNGKCIFKLLINVSTAADCKM</sequence>